<accession>Q0FLL2</accession>
<evidence type="ECO:0000256" key="1">
    <source>
        <dbReference type="SAM" id="MobiDB-lite"/>
    </source>
</evidence>
<dbReference type="AlphaFoldDB" id="Q0FLL2"/>
<keyword evidence="4" id="KW-1185">Reference proteome</keyword>
<keyword evidence="2" id="KW-1133">Transmembrane helix</keyword>
<protein>
    <submittedName>
        <fullName evidence="3">Uncharacterized protein</fullName>
    </submittedName>
</protein>
<dbReference type="RefSeq" id="WP_007799777.1">
    <property type="nucleotide sequence ID" value="NZ_DS022276.1"/>
</dbReference>
<dbReference type="HOGENOM" id="CLU_2975246_0_0_5"/>
<evidence type="ECO:0000256" key="2">
    <source>
        <dbReference type="SAM" id="Phobius"/>
    </source>
</evidence>
<organism evidence="3 4">
    <name type="scientific">Salipiger bermudensis (strain DSM 26914 / JCM 13377 / KCTC 12554 / HTCC2601)</name>
    <name type="common">Pelagibaca bermudensis</name>
    <dbReference type="NCBI Taxonomy" id="314265"/>
    <lineage>
        <taxon>Bacteria</taxon>
        <taxon>Pseudomonadati</taxon>
        <taxon>Pseudomonadota</taxon>
        <taxon>Alphaproteobacteria</taxon>
        <taxon>Rhodobacterales</taxon>
        <taxon>Roseobacteraceae</taxon>
        <taxon>Salipiger</taxon>
    </lineage>
</organism>
<comment type="caution">
    <text evidence="3">The sequence shown here is derived from an EMBL/GenBank/DDBJ whole genome shotgun (WGS) entry which is preliminary data.</text>
</comment>
<evidence type="ECO:0000313" key="4">
    <source>
        <dbReference type="Proteomes" id="UP000006230"/>
    </source>
</evidence>
<dbReference type="Proteomes" id="UP000006230">
    <property type="component" value="Unassembled WGS sequence"/>
</dbReference>
<proteinExistence type="predicted"/>
<dbReference type="EMBL" id="AATQ01000032">
    <property type="protein sequence ID" value="EAU45086.1"/>
    <property type="molecule type" value="Genomic_DNA"/>
</dbReference>
<feature type="region of interest" description="Disordered" evidence="1">
    <location>
        <begin position="1"/>
        <end position="28"/>
    </location>
</feature>
<feature type="transmembrane region" description="Helical" evidence="2">
    <location>
        <begin position="37"/>
        <end position="57"/>
    </location>
</feature>
<reference evidence="3 4" key="1">
    <citation type="journal article" date="2010" name="J. Bacteriol.">
        <title>Genome sequences of Pelagibaca bermudensis HTCC2601T and Maritimibacter alkaliphilus HTCC2654T, the type strains of two marine Roseobacter genera.</title>
        <authorList>
            <person name="Thrash J.C."/>
            <person name="Cho J.C."/>
            <person name="Ferriera S."/>
            <person name="Johnson J."/>
            <person name="Vergin K.L."/>
            <person name="Giovannoni S.J."/>
        </authorList>
    </citation>
    <scope>NUCLEOTIDE SEQUENCE [LARGE SCALE GENOMIC DNA]</scope>
    <source>
        <strain evidence="4">DSM 26914 / JCM 13377 / KCTC 12554 / HTCC2601</strain>
    </source>
</reference>
<evidence type="ECO:0000313" key="3">
    <source>
        <dbReference type="EMBL" id="EAU45086.1"/>
    </source>
</evidence>
<keyword evidence="2" id="KW-0812">Transmembrane</keyword>
<name>Q0FLL2_SALBH</name>
<keyword evidence="2" id="KW-0472">Membrane</keyword>
<sequence>MTPSNDNRPLLPPDFARPDPVSRAADLQGASPWPGPVWLVGAALVAGLVAIGLAQGLS</sequence>
<gene>
    <name evidence="3" type="ORF">R2601_22906</name>
</gene>
<dbReference type="STRING" id="314265.R2601_22906"/>